<proteinExistence type="predicted"/>
<feature type="transmembrane region" description="Helical" evidence="1">
    <location>
        <begin position="85"/>
        <end position="105"/>
    </location>
</feature>
<keyword evidence="1" id="KW-0812">Transmembrane</keyword>
<accession>A0A1E7N9M2</accession>
<feature type="transmembrane region" description="Helical" evidence="1">
    <location>
        <begin position="133"/>
        <end position="155"/>
    </location>
</feature>
<dbReference type="InterPro" id="IPR016566">
    <property type="entry name" value="UCP010219"/>
</dbReference>
<protein>
    <recommendedName>
        <fullName evidence="4">DUF3159 domain-containing protein</fullName>
    </recommendedName>
</protein>
<dbReference type="Proteomes" id="UP000037395">
    <property type="component" value="Unassembled WGS sequence"/>
</dbReference>
<evidence type="ECO:0000256" key="1">
    <source>
        <dbReference type="SAM" id="Phobius"/>
    </source>
</evidence>
<reference evidence="2" key="1">
    <citation type="submission" date="2016-08" db="EMBL/GenBank/DDBJ databases">
        <title>Sequencing, Assembly and Comparative Genomics of S. aureofaciens ATCC 10762.</title>
        <authorList>
            <person name="Gradnigo J.S."/>
            <person name="Johnson N."/>
            <person name="Somerville G.A."/>
        </authorList>
    </citation>
    <scope>NUCLEOTIDE SEQUENCE [LARGE SCALE GENOMIC DNA]</scope>
    <source>
        <strain evidence="2">ATCC 10762</strain>
    </source>
</reference>
<dbReference type="AlphaFoldDB" id="A0A1E7N9M2"/>
<sequence length="204" mass="21047">MTAAPRARSAATATAVAGAPTLVFLAANGTGGPRAASVAATVTAVLVLGWRLRARQHVPHAVLGALLATGCAAVAAWTGQARGFFLLPMAVPAAATAACLLSLAADRPLAGLVANRVVGGPPGWRSNRVLHRFYTVSTVVIALVSFASLAAQVALYRWSDVTWLGLLHVLMGPLWAAITALSLLLARRTVTRERNAADADGRTR</sequence>
<gene>
    <name evidence="2" type="ORF">HS99_0006045</name>
</gene>
<keyword evidence="1" id="KW-1133">Transmembrane helix</keyword>
<keyword evidence="1" id="KW-0472">Membrane</keyword>
<feature type="transmembrane region" description="Helical" evidence="1">
    <location>
        <begin position="61"/>
        <end position="79"/>
    </location>
</feature>
<organism evidence="2 3">
    <name type="scientific">Kitasatospora aureofaciens</name>
    <name type="common">Streptomyces aureofaciens</name>
    <dbReference type="NCBI Taxonomy" id="1894"/>
    <lineage>
        <taxon>Bacteria</taxon>
        <taxon>Bacillati</taxon>
        <taxon>Actinomycetota</taxon>
        <taxon>Actinomycetes</taxon>
        <taxon>Kitasatosporales</taxon>
        <taxon>Streptomycetaceae</taxon>
        <taxon>Kitasatospora</taxon>
    </lineage>
</organism>
<evidence type="ECO:0000313" key="2">
    <source>
        <dbReference type="EMBL" id="OEV37344.1"/>
    </source>
</evidence>
<feature type="transmembrane region" description="Helical" evidence="1">
    <location>
        <begin position="161"/>
        <end position="186"/>
    </location>
</feature>
<evidence type="ECO:0000313" key="3">
    <source>
        <dbReference type="Proteomes" id="UP000037395"/>
    </source>
</evidence>
<keyword evidence="3" id="KW-1185">Reference proteome</keyword>
<name>A0A1E7N9M2_KITAU</name>
<dbReference type="Pfam" id="PF11361">
    <property type="entry name" value="DUF3159"/>
    <property type="match status" value="1"/>
</dbReference>
<feature type="transmembrane region" description="Helical" evidence="1">
    <location>
        <begin position="35"/>
        <end position="54"/>
    </location>
</feature>
<dbReference type="EMBL" id="JPRF03000021">
    <property type="protein sequence ID" value="OEV37344.1"/>
    <property type="molecule type" value="Genomic_DNA"/>
</dbReference>
<evidence type="ECO:0008006" key="4">
    <source>
        <dbReference type="Google" id="ProtNLM"/>
    </source>
</evidence>
<comment type="caution">
    <text evidence="2">The sequence shown here is derived from an EMBL/GenBank/DDBJ whole genome shotgun (WGS) entry which is preliminary data.</text>
</comment>